<keyword evidence="7" id="KW-1185">Reference proteome</keyword>
<reference evidence="6 7" key="1">
    <citation type="journal article" date="2019" name="Int. J. Syst. Evol. Microbiol.">
        <title>The Global Catalogue of Microorganisms (GCM) 10K type strain sequencing project: providing services to taxonomists for standard genome sequencing and annotation.</title>
        <authorList>
            <consortium name="The Broad Institute Genomics Platform"/>
            <consortium name="The Broad Institute Genome Sequencing Center for Infectious Disease"/>
            <person name="Wu L."/>
            <person name="Ma J."/>
        </authorList>
    </citation>
    <scope>NUCLEOTIDE SEQUENCE [LARGE SCALE GENOMIC DNA]</scope>
    <source>
        <strain evidence="6 7">JCM 14330</strain>
    </source>
</reference>
<dbReference type="Gene3D" id="1.20.120.530">
    <property type="entry name" value="GntR ligand-binding domain-like"/>
    <property type="match status" value="1"/>
</dbReference>
<keyword evidence="2" id="KW-0238">DNA-binding</keyword>
<dbReference type="InterPro" id="IPR036390">
    <property type="entry name" value="WH_DNA-bd_sf"/>
</dbReference>
<proteinExistence type="predicted"/>
<dbReference type="PROSITE" id="PS50949">
    <property type="entry name" value="HTH_GNTR"/>
    <property type="match status" value="1"/>
</dbReference>
<dbReference type="CDD" id="cd07377">
    <property type="entry name" value="WHTH_GntR"/>
    <property type="match status" value="1"/>
</dbReference>
<keyword evidence="1" id="KW-0805">Transcription regulation</keyword>
<dbReference type="SUPFAM" id="SSF46785">
    <property type="entry name" value="Winged helix' DNA-binding domain"/>
    <property type="match status" value="1"/>
</dbReference>
<dbReference type="EMBL" id="BAAAEN010000001">
    <property type="protein sequence ID" value="GAA0489388.1"/>
    <property type="molecule type" value="Genomic_DNA"/>
</dbReference>
<dbReference type="SUPFAM" id="SSF48008">
    <property type="entry name" value="GntR ligand-binding domain-like"/>
    <property type="match status" value="1"/>
</dbReference>
<evidence type="ECO:0000256" key="3">
    <source>
        <dbReference type="ARBA" id="ARBA00023163"/>
    </source>
</evidence>
<dbReference type="InterPro" id="IPR011711">
    <property type="entry name" value="GntR_C"/>
</dbReference>
<dbReference type="SMART" id="SM00895">
    <property type="entry name" value="FCD"/>
    <property type="match status" value="1"/>
</dbReference>
<dbReference type="SMART" id="SM00345">
    <property type="entry name" value="HTH_GNTR"/>
    <property type="match status" value="1"/>
</dbReference>
<dbReference type="Proteomes" id="UP001501706">
    <property type="component" value="Unassembled WGS sequence"/>
</dbReference>
<comment type="caution">
    <text evidence="6">The sequence shown here is derived from an EMBL/GenBank/DDBJ whole genome shotgun (WGS) entry which is preliminary data.</text>
</comment>
<evidence type="ECO:0000259" key="5">
    <source>
        <dbReference type="PROSITE" id="PS50949"/>
    </source>
</evidence>
<evidence type="ECO:0000256" key="4">
    <source>
        <dbReference type="SAM" id="MobiDB-lite"/>
    </source>
</evidence>
<feature type="region of interest" description="Disordered" evidence="4">
    <location>
        <begin position="1"/>
        <end position="22"/>
    </location>
</feature>
<dbReference type="Pfam" id="PF00392">
    <property type="entry name" value="GntR"/>
    <property type="match status" value="1"/>
</dbReference>
<dbReference type="InterPro" id="IPR008920">
    <property type="entry name" value="TF_FadR/GntR_C"/>
</dbReference>
<evidence type="ECO:0000313" key="6">
    <source>
        <dbReference type="EMBL" id="GAA0489388.1"/>
    </source>
</evidence>
<evidence type="ECO:0000256" key="1">
    <source>
        <dbReference type="ARBA" id="ARBA00023015"/>
    </source>
</evidence>
<evidence type="ECO:0000256" key="2">
    <source>
        <dbReference type="ARBA" id="ARBA00023125"/>
    </source>
</evidence>
<accession>A0ABN1B3Y4</accession>
<evidence type="ECO:0000313" key="7">
    <source>
        <dbReference type="Proteomes" id="UP001501706"/>
    </source>
</evidence>
<name>A0ABN1B3Y4_9BURK</name>
<dbReference type="PANTHER" id="PTHR43537">
    <property type="entry name" value="TRANSCRIPTIONAL REGULATOR, GNTR FAMILY"/>
    <property type="match status" value="1"/>
</dbReference>
<dbReference type="Pfam" id="PF07729">
    <property type="entry name" value="FCD"/>
    <property type="match status" value="1"/>
</dbReference>
<keyword evidence="3" id="KW-0804">Transcription</keyword>
<dbReference type="PANTHER" id="PTHR43537:SF49">
    <property type="entry name" value="TRANSCRIPTIONAL REGULATORY PROTEIN"/>
    <property type="match status" value="1"/>
</dbReference>
<dbReference type="PRINTS" id="PR00035">
    <property type="entry name" value="HTHGNTR"/>
</dbReference>
<feature type="domain" description="HTH gntR-type" evidence="5">
    <location>
        <begin position="18"/>
        <end position="85"/>
    </location>
</feature>
<protein>
    <submittedName>
        <fullName evidence="6">GntR family transcriptional regulator</fullName>
    </submittedName>
</protein>
<dbReference type="InterPro" id="IPR036388">
    <property type="entry name" value="WH-like_DNA-bd_sf"/>
</dbReference>
<sequence>MGQDGAMSSRPPSPGNEKKRSETLRETIEELIAVGELSPGDPLDETVLANRFGVSRTPIREALIQLASAGLVEMRPRKGALVAQIGPQRLIEMFDVMGEIEAMCARLAARRMTADDHRRLLEAHRACQASRDAGDANAYYYLNEIFHRTIYGLGCNGFLNEEAIKLHRRLGPYRRLQLRVRDRIATSYDEHEGIVEALLAGDAGLAAERARDHVVVQGQRFADLMASLSRQSG</sequence>
<dbReference type="Gene3D" id="1.10.10.10">
    <property type="entry name" value="Winged helix-like DNA-binding domain superfamily/Winged helix DNA-binding domain"/>
    <property type="match status" value="1"/>
</dbReference>
<gene>
    <name evidence="6" type="ORF">GCM10009097_01000</name>
</gene>
<dbReference type="InterPro" id="IPR000524">
    <property type="entry name" value="Tscrpt_reg_HTH_GntR"/>
</dbReference>
<organism evidence="6 7">
    <name type="scientific">Pigmentiphaga daeguensis</name>
    <dbReference type="NCBI Taxonomy" id="414049"/>
    <lineage>
        <taxon>Bacteria</taxon>
        <taxon>Pseudomonadati</taxon>
        <taxon>Pseudomonadota</taxon>
        <taxon>Betaproteobacteria</taxon>
        <taxon>Burkholderiales</taxon>
        <taxon>Alcaligenaceae</taxon>
        <taxon>Pigmentiphaga</taxon>
    </lineage>
</organism>